<dbReference type="PANTHER" id="PTHR43247:SF1">
    <property type="entry name" value="PHOSPHOSERINE AMINOTRANSFERASE"/>
    <property type="match status" value="1"/>
</dbReference>
<keyword evidence="6" id="KW-0028">Amino-acid biosynthesis</keyword>
<evidence type="ECO:0000256" key="5">
    <source>
        <dbReference type="ARBA" id="ARBA00022576"/>
    </source>
</evidence>
<evidence type="ECO:0000256" key="1">
    <source>
        <dbReference type="ARBA" id="ARBA00001933"/>
    </source>
</evidence>
<dbReference type="EMBL" id="CAJPDT010000002">
    <property type="protein sequence ID" value="CAF9905909.1"/>
    <property type="molecule type" value="Genomic_DNA"/>
</dbReference>
<evidence type="ECO:0000256" key="8">
    <source>
        <dbReference type="ARBA" id="ARBA00022898"/>
    </source>
</evidence>
<evidence type="ECO:0000256" key="3">
    <source>
        <dbReference type="ARBA" id="ARBA00006904"/>
    </source>
</evidence>
<dbReference type="SUPFAM" id="SSF53383">
    <property type="entry name" value="PLP-dependent transferases"/>
    <property type="match status" value="1"/>
</dbReference>
<dbReference type="GO" id="GO:0004648">
    <property type="term" value="F:O-phospho-L-serine:2-oxoglutarate aminotransferase activity"/>
    <property type="evidence" value="ECO:0007669"/>
    <property type="project" value="UniProtKB-EC"/>
</dbReference>
<proteinExistence type="inferred from homology"/>
<dbReference type="InterPro" id="IPR015424">
    <property type="entry name" value="PyrdxlP-dep_Trfase"/>
</dbReference>
<comment type="similarity">
    <text evidence="3">Belongs to the class-V pyridoxal-phosphate-dependent aminotransferase family. SerC subfamily.</text>
</comment>
<evidence type="ECO:0000256" key="10">
    <source>
        <dbReference type="ARBA" id="ARBA00047630"/>
    </source>
</evidence>
<dbReference type="Proteomes" id="UP000664534">
    <property type="component" value="Unassembled WGS sequence"/>
</dbReference>
<reference evidence="12" key="1">
    <citation type="submission" date="2021-03" db="EMBL/GenBank/DDBJ databases">
        <authorList>
            <person name="Tagirdzhanova G."/>
        </authorList>
    </citation>
    <scope>NUCLEOTIDE SEQUENCE</scope>
</reference>
<dbReference type="Gene3D" id="3.90.1150.10">
    <property type="entry name" value="Aspartate Aminotransferase, domain 1"/>
    <property type="match status" value="1"/>
</dbReference>
<evidence type="ECO:0000313" key="13">
    <source>
        <dbReference type="Proteomes" id="UP000664534"/>
    </source>
</evidence>
<comment type="cofactor">
    <cofactor evidence="1">
        <name>pyridoxal 5'-phosphate</name>
        <dbReference type="ChEBI" id="CHEBI:597326"/>
    </cofactor>
</comment>
<keyword evidence="8" id="KW-0663">Pyridoxal phosphate</keyword>
<evidence type="ECO:0000256" key="11">
    <source>
        <dbReference type="ARBA" id="ARBA00049007"/>
    </source>
</evidence>
<keyword evidence="5" id="KW-0032">Aminotransferase</keyword>
<dbReference type="InterPro" id="IPR015422">
    <property type="entry name" value="PyrdxlP-dep_Trfase_small"/>
</dbReference>
<comment type="caution">
    <text evidence="12">The sequence shown here is derived from an EMBL/GenBank/DDBJ whole genome shotgun (WGS) entry which is preliminary data.</text>
</comment>
<keyword evidence="13" id="KW-1185">Reference proteome</keyword>
<evidence type="ECO:0000256" key="7">
    <source>
        <dbReference type="ARBA" id="ARBA00022679"/>
    </source>
</evidence>
<protein>
    <recommendedName>
        <fullName evidence="4">phosphoserine transaminase</fullName>
        <ecNumber evidence="4">2.6.1.52</ecNumber>
    </recommendedName>
</protein>
<evidence type="ECO:0000256" key="2">
    <source>
        <dbReference type="ARBA" id="ARBA00005099"/>
    </source>
</evidence>
<dbReference type="GO" id="GO:0005737">
    <property type="term" value="C:cytoplasm"/>
    <property type="evidence" value="ECO:0007669"/>
    <property type="project" value="TreeGrafter"/>
</dbReference>
<gene>
    <name evidence="12" type="primary">SER1_2</name>
    <name evidence="12" type="ORF">IMSHALPRED_004014</name>
</gene>
<comment type="catalytic activity">
    <reaction evidence="10">
        <text>4-(phosphooxy)-L-threonine + 2-oxoglutarate = (R)-3-hydroxy-2-oxo-4-phosphooxybutanoate + L-glutamate</text>
        <dbReference type="Rhea" id="RHEA:16573"/>
        <dbReference type="ChEBI" id="CHEBI:16810"/>
        <dbReference type="ChEBI" id="CHEBI:29985"/>
        <dbReference type="ChEBI" id="CHEBI:58452"/>
        <dbReference type="ChEBI" id="CHEBI:58538"/>
        <dbReference type="EC" id="2.6.1.52"/>
    </reaction>
</comment>
<dbReference type="EC" id="2.6.1.52" evidence="4"/>
<evidence type="ECO:0000313" key="12">
    <source>
        <dbReference type="EMBL" id="CAF9905909.1"/>
    </source>
</evidence>
<evidence type="ECO:0000256" key="6">
    <source>
        <dbReference type="ARBA" id="ARBA00022605"/>
    </source>
</evidence>
<keyword evidence="7" id="KW-0808">Transferase</keyword>
<keyword evidence="9" id="KW-0718">Serine biosynthesis</keyword>
<dbReference type="GO" id="GO:0006564">
    <property type="term" value="P:L-serine biosynthetic process"/>
    <property type="evidence" value="ECO:0007669"/>
    <property type="project" value="UniProtKB-KW"/>
</dbReference>
<organism evidence="12 13">
    <name type="scientific">Imshaugia aleurites</name>
    <dbReference type="NCBI Taxonomy" id="172621"/>
    <lineage>
        <taxon>Eukaryota</taxon>
        <taxon>Fungi</taxon>
        <taxon>Dikarya</taxon>
        <taxon>Ascomycota</taxon>
        <taxon>Pezizomycotina</taxon>
        <taxon>Lecanoromycetes</taxon>
        <taxon>OSLEUM clade</taxon>
        <taxon>Lecanoromycetidae</taxon>
        <taxon>Lecanorales</taxon>
        <taxon>Lecanorineae</taxon>
        <taxon>Parmeliaceae</taxon>
        <taxon>Imshaugia</taxon>
    </lineage>
</organism>
<dbReference type="OrthoDB" id="1703350at2759"/>
<evidence type="ECO:0000256" key="9">
    <source>
        <dbReference type="ARBA" id="ARBA00023299"/>
    </source>
</evidence>
<dbReference type="FunFam" id="3.90.1150.10:FF:000006">
    <property type="entry name" value="Phosphoserine aminotransferase"/>
    <property type="match status" value="1"/>
</dbReference>
<dbReference type="GO" id="GO:0030170">
    <property type="term" value="F:pyridoxal phosphate binding"/>
    <property type="evidence" value="ECO:0007669"/>
    <property type="project" value="TreeGrafter"/>
</dbReference>
<comment type="pathway">
    <text evidence="2">Amino-acid biosynthesis; L-serine biosynthesis; L-serine from 3-phospho-D-glycerate: step 2/3.</text>
</comment>
<dbReference type="InterPro" id="IPR022278">
    <property type="entry name" value="Pser_aminoTfrase"/>
</dbReference>
<evidence type="ECO:0000256" key="4">
    <source>
        <dbReference type="ARBA" id="ARBA00013030"/>
    </source>
</evidence>
<accession>A0A8H3EIL8</accession>
<dbReference type="PANTHER" id="PTHR43247">
    <property type="entry name" value="PHOSPHOSERINE AMINOTRANSFERASE"/>
    <property type="match status" value="1"/>
</dbReference>
<dbReference type="AlphaFoldDB" id="A0A8H3EIL8"/>
<sequence>MPIFSVWIAGEVMRGLLTAFSDSKVSGQEAVSNVKAETIYRILDANPEIYQPVNHKSVRSRMNICFRVKDAATEKEFLEGAEARKLQGLKGHRSVGGIRASNYNAVPMANVQKLAEYLTDFARGKSS</sequence>
<name>A0A8H3EIL8_9LECA</name>
<comment type="catalytic activity">
    <reaction evidence="11">
        <text>O-phospho-L-serine + 2-oxoglutarate = 3-phosphooxypyruvate + L-glutamate</text>
        <dbReference type="Rhea" id="RHEA:14329"/>
        <dbReference type="ChEBI" id="CHEBI:16810"/>
        <dbReference type="ChEBI" id="CHEBI:18110"/>
        <dbReference type="ChEBI" id="CHEBI:29985"/>
        <dbReference type="ChEBI" id="CHEBI:57524"/>
        <dbReference type="EC" id="2.6.1.52"/>
    </reaction>
</comment>